<organism evidence="2">
    <name type="scientific">Anopheles darlingi</name>
    <name type="common">Mosquito</name>
    <dbReference type="NCBI Taxonomy" id="43151"/>
    <lineage>
        <taxon>Eukaryota</taxon>
        <taxon>Metazoa</taxon>
        <taxon>Ecdysozoa</taxon>
        <taxon>Arthropoda</taxon>
        <taxon>Hexapoda</taxon>
        <taxon>Insecta</taxon>
        <taxon>Pterygota</taxon>
        <taxon>Neoptera</taxon>
        <taxon>Endopterygota</taxon>
        <taxon>Diptera</taxon>
        <taxon>Nematocera</taxon>
        <taxon>Culicoidea</taxon>
        <taxon>Culicidae</taxon>
        <taxon>Anophelinae</taxon>
        <taxon>Anopheles</taxon>
    </lineage>
</organism>
<accession>A0A2M4D7W4</accession>
<proteinExistence type="predicted"/>
<evidence type="ECO:0000313" key="2">
    <source>
        <dbReference type="EMBL" id="MBW73655.1"/>
    </source>
</evidence>
<reference evidence="2" key="1">
    <citation type="submission" date="2018-01" db="EMBL/GenBank/DDBJ databases">
        <title>An insight into the sialome of Amazonian anophelines.</title>
        <authorList>
            <person name="Ribeiro J.M."/>
            <person name="Scarpassa V."/>
            <person name="Calvo E."/>
        </authorList>
    </citation>
    <scope>NUCLEOTIDE SEQUENCE</scope>
</reference>
<evidence type="ECO:0000256" key="1">
    <source>
        <dbReference type="SAM" id="Phobius"/>
    </source>
</evidence>
<keyword evidence="1" id="KW-1133">Transmembrane helix</keyword>
<dbReference type="EMBL" id="GGFL01009477">
    <property type="protein sequence ID" value="MBW73655.1"/>
    <property type="molecule type" value="Transcribed_RNA"/>
</dbReference>
<feature type="transmembrane region" description="Helical" evidence="1">
    <location>
        <begin position="36"/>
        <end position="54"/>
    </location>
</feature>
<name>A0A2M4D7W4_ANODA</name>
<dbReference type="AlphaFoldDB" id="A0A2M4D7W4"/>
<protein>
    <submittedName>
        <fullName evidence="2">Uncharacterized protein</fullName>
    </submittedName>
</protein>
<keyword evidence="1" id="KW-0472">Membrane</keyword>
<keyword evidence="1" id="KW-0812">Transmembrane</keyword>
<sequence>MLRCVTQLWFIVLVGQIASSVIIRCPWARRRCPTMLWILLGWWMAVLVPARLGNGFIGKQYNARPAALRSLGAPPERRFVHPVSLPCVAVASVHQTLAILRILHKVPLALGERFLVQRVHASPLTVFHYFCRWVL</sequence>